<dbReference type="Proteomes" id="UP000326509">
    <property type="component" value="Unassembled WGS sequence"/>
</dbReference>
<organism evidence="1 2">
    <name type="scientific">Patiriisocius marinus</name>
    <dbReference type="NCBI Taxonomy" id="1397112"/>
    <lineage>
        <taxon>Bacteria</taxon>
        <taxon>Pseudomonadati</taxon>
        <taxon>Bacteroidota</taxon>
        <taxon>Flavobacteriia</taxon>
        <taxon>Flavobacteriales</taxon>
        <taxon>Flavobacteriaceae</taxon>
        <taxon>Patiriisocius</taxon>
    </lineage>
</organism>
<sequence length="388" mass="44029">MSLLSCTSDIEFENQTFEDVLVIDATITNEFQRQEVRLTRTYAFGEEPSFETDAMVKVLSNDGDILFEETEPGIYLSISAFKAEPNVDYQLLVITKNNRSYSSTNQSLTTETQIDNIRVDRIVNDDNVDGVAFLVDSFDPTNTAKFYKYEFIETFKVIAPMWVDEDAIVVSDVYPNCDVGLVPRSEDLKVCYRTEVSNQFNLATTATLTEDRVEGHMAHFLSNKNYKMSHRYSMLLKQFVLSSEGYEYLENLNRFTAEGSAFSQVQTGFLVGNIKSDTNVSEKVIGYFEVASVDSQRVFFNYTDFYPPTPLPPYIEDCFISAPPIKVDSQREICSGLINIINNGELIFFKEYNGDPVFVDPGPYYLVPRACGDCTALGTNIIPDFWIE</sequence>
<name>A0A5J4IPN0_9FLAO</name>
<gene>
    <name evidence="1" type="ORF">ULMA_17830</name>
</gene>
<proteinExistence type="predicted"/>
<evidence type="ECO:0008006" key="3">
    <source>
        <dbReference type="Google" id="ProtNLM"/>
    </source>
</evidence>
<keyword evidence="2" id="KW-1185">Reference proteome</keyword>
<reference evidence="1 2" key="1">
    <citation type="submission" date="2019-08" db="EMBL/GenBank/DDBJ databases">
        <title>Draft genome sequence of Ulvibacter marinus type strain NBRC 109484.</title>
        <authorList>
            <person name="Kawano K."/>
            <person name="Ushijima N."/>
            <person name="Kihara M."/>
            <person name="Itoh H."/>
        </authorList>
    </citation>
    <scope>NUCLEOTIDE SEQUENCE [LARGE SCALE GENOMIC DNA]</scope>
    <source>
        <strain evidence="1 2">NBRC 109484</strain>
    </source>
</reference>
<evidence type="ECO:0000313" key="1">
    <source>
        <dbReference type="EMBL" id="GER59675.1"/>
    </source>
</evidence>
<dbReference type="EMBL" id="BKCG01000004">
    <property type="protein sequence ID" value="GER59675.1"/>
    <property type="molecule type" value="Genomic_DNA"/>
</dbReference>
<protein>
    <recommendedName>
        <fullName evidence="3">DUF4249 domain-containing protein</fullName>
    </recommendedName>
</protein>
<comment type="caution">
    <text evidence="1">The sequence shown here is derived from an EMBL/GenBank/DDBJ whole genome shotgun (WGS) entry which is preliminary data.</text>
</comment>
<dbReference type="AlphaFoldDB" id="A0A5J4IPN0"/>
<dbReference type="Pfam" id="PF14054">
    <property type="entry name" value="DUF4249"/>
    <property type="match status" value="1"/>
</dbReference>
<evidence type="ECO:0000313" key="2">
    <source>
        <dbReference type="Proteomes" id="UP000326509"/>
    </source>
</evidence>
<dbReference type="InterPro" id="IPR025345">
    <property type="entry name" value="DUF4249"/>
</dbReference>
<accession>A0A5J4IPN0</accession>